<reference evidence="2" key="1">
    <citation type="submission" date="2022-11" db="EMBL/GenBank/DDBJ databases">
        <authorList>
            <person name="Petersen C."/>
        </authorList>
    </citation>
    <scope>NUCLEOTIDE SEQUENCE</scope>
    <source>
        <strain evidence="2">IBT 23319</strain>
    </source>
</reference>
<proteinExistence type="predicted"/>
<dbReference type="OrthoDB" id="4364697at2759"/>
<name>A0A9W9NJ71_PENCI</name>
<reference evidence="2" key="2">
    <citation type="journal article" date="2023" name="IMA Fungus">
        <title>Comparative genomic study of the Penicillium genus elucidates a diverse pangenome and 15 lateral gene transfer events.</title>
        <authorList>
            <person name="Petersen C."/>
            <person name="Sorensen T."/>
            <person name="Nielsen M.R."/>
            <person name="Sondergaard T.E."/>
            <person name="Sorensen J.L."/>
            <person name="Fitzpatrick D.A."/>
            <person name="Frisvad J.C."/>
            <person name="Nielsen K.L."/>
        </authorList>
    </citation>
    <scope>NUCLEOTIDE SEQUENCE</scope>
    <source>
        <strain evidence="2">IBT 23319</strain>
    </source>
</reference>
<comment type="caution">
    <text evidence="2">The sequence shown here is derived from an EMBL/GenBank/DDBJ whole genome shotgun (WGS) entry which is preliminary data.</text>
</comment>
<organism evidence="2 3">
    <name type="scientific">Penicillium citrinum</name>
    <dbReference type="NCBI Taxonomy" id="5077"/>
    <lineage>
        <taxon>Eukaryota</taxon>
        <taxon>Fungi</taxon>
        <taxon>Dikarya</taxon>
        <taxon>Ascomycota</taxon>
        <taxon>Pezizomycotina</taxon>
        <taxon>Eurotiomycetes</taxon>
        <taxon>Eurotiomycetidae</taxon>
        <taxon>Eurotiales</taxon>
        <taxon>Aspergillaceae</taxon>
        <taxon>Penicillium</taxon>
    </lineage>
</organism>
<gene>
    <name evidence="2" type="ORF">N7469_009864</name>
</gene>
<keyword evidence="3" id="KW-1185">Reference proteome</keyword>
<dbReference type="AlphaFoldDB" id="A0A9W9NJ71"/>
<dbReference type="GeneID" id="81387936"/>
<evidence type="ECO:0000256" key="1">
    <source>
        <dbReference type="SAM" id="MobiDB-lite"/>
    </source>
</evidence>
<protein>
    <submittedName>
        <fullName evidence="2">Uncharacterized protein</fullName>
    </submittedName>
</protein>
<dbReference type="RefSeq" id="XP_056495900.1">
    <property type="nucleotide sequence ID" value="XM_056648769.1"/>
</dbReference>
<dbReference type="EMBL" id="JAPQKT010000009">
    <property type="protein sequence ID" value="KAJ5220977.1"/>
    <property type="molecule type" value="Genomic_DNA"/>
</dbReference>
<feature type="region of interest" description="Disordered" evidence="1">
    <location>
        <begin position="1"/>
        <end position="30"/>
    </location>
</feature>
<evidence type="ECO:0000313" key="3">
    <source>
        <dbReference type="Proteomes" id="UP001147733"/>
    </source>
</evidence>
<accession>A0A9W9NJ71</accession>
<evidence type="ECO:0000313" key="2">
    <source>
        <dbReference type="EMBL" id="KAJ5220977.1"/>
    </source>
</evidence>
<dbReference type="Proteomes" id="UP001147733">
    <property type="component" value="Unassembled WGS sequence"/>
</dbReference>
<sequence length="95" mass="10465">MGSSSKKQHSGKESQQGKGKGKEAEGLGIMNVEVPTQTKKPEGMAKLCTCDFVCQHKKFARDTANTGKKVERPDVFAVLRSAEKRKGKQDQQNQE</sequence>